<evidence type="ECO:0000313" key="3">
    <source>
        <dbReference type="Proteomes" id="UP000001554"/>
    </source>
</evidence>
<dbReference type="KEGG" id="bfo:118432230"/>
<evidence type="ECO:0000313" key="4">
    <source>
        <dbReference type="RefSeq" id="XP_035699653.1"/>
    </source>
</evidence>
<feature type="compositionally biased region" description="Low complexity" evidence="2">
    <location>
        <begin position="369"/>
        <end position="380"/>
    </location>
</feature>
<dbReference type="Gene3D" id="1.25.40.20">
    <property type="entry name" value="Ankyrin repeat-containing domain"/>
    <property type="match status" value="2"/>
</dbReference>
<dbReference type="OrthoDB" id="5406014at2759"/>
<reference evidence="4" key="2">
    <citation type="submission" date="2025-08" db="UniProtKB">
        <authorList>
            <consortium name="RefSeq"/>
        </authorList>
    </citation>
    <scope>IDENTIFICATION</scope>
    <source>
        <strain evidence="4">S238N-H82</strain>
        <tissue evidence="4">Testes</tissue>
    </source>
</reference>
<dbReference type="GeneID" id="118432230"/>
<dbReference type="PROSITE" id="PS50088">
    <property type="entry name" value="ANK_REPEAT"/>
    <property type="match status" value="1"/>
</dbReference>
<proteinExistence type="predicted"/>
<reference evidence="3" key="1">
    <citation type="journal article" date="2020" name="Nat. Ecol. Evol.">
        <title>Deeply conserved synteny resolves early events in vertebrate evolution.</title>
        <authorList>
            <person name="Simakov O."/>
            <person name="Marletaz F."/>
            <person name="Yue J.X."/>
            <person name="O'Connell B."/>
            <person name="Jenkins J."/>
            <person name="Brandt A."/>
            <person name="Calef R."/>
            <person name="Tung C.H."/>
            <person name="Huang T.K."/>
            <person name="Schmutz J."/>
            <person name="Satoh N."/>
            <person name="Yu J.K."/>
            <person name="Putnam N.H."/>
            <person name="Green R.E."/>
            <person name="Rokhsar D.S."/>
        </authorList>
    </citation>
    <scope>NUCLEOTIDE SEQUENCE [LARGE SCALE GENOMIC DNA]</scope>
    <source>
        <strain evidence="3">S238N-H82</strain>
    </source>
</reference>
<evidence type="ECO:0000256" key="2">
    <source>
        <dbReference type="SAM" id="MobiDB-lite"/>
    </source>
</evidence>
<evidence type="ECO:0000256" key="1">
    <source>
        <dbReference type="PROSITE-ProRule" id="PRU00023"/>
    </source>
</evidence>
<dbReference type="SUPFAM" id="SSF48403">
    <property type="entry name" value="Ankyrin repeat"/>
    <property type="match status" value="1"/>
</dbReference>
<dbReference type="OMA" id="CADIISP"/>
<feature type="region of interest" description="Disordered" evidence="2">
    <location>
        <begin position="349"/>
        <end position="386"/>
    </location>
</feature>
<protein>
    <submittedName>
        <fullName evidence="4">Kinase D-interacting substrate of 220 kDa-like</fullName>
    </submittedName>
</protein>
<dbReference type="InterPro" id="IPR036770">
    <property type="entry name" value="Ankyrin_rpt-contain_sf"/>
</dbReference>
<feature type="region of interest" description="Disordered" evidence="2">
    <location>
        <begin position="222"/>
        <end position="262"/>
    </location>
</feature>
<dbReference type="PROSITE" id="PS50297">
    <property type="entry name" value="ANK_REP_REGION"/>
    <property type="match status" value="1"/>
</dbReference>
<dbReference type="GO" id="GO:0005929">
    <property type="term" value="C:cilium"/>
    <property type="evidence" value="ECO:0000318"/>
    <property type="project" value="GO_Central"/>
</dbReference>
<dbReference type="InterPro" id="IPR002110">
    <property type="entry name" value="Ankyrin_rpt"/>
</dbReference>
<accession>A0A9J7MEY2</accession>
<name>A0A9J7MEY2_BRAFL</name>
<dbReference type="PANTHER" id="PTHR24184">
    <property type="entry name" value="SI:CH211-189E2.2"/>
    <property type="match status" value="1"/>
</dbReference>
<gene>
    <name evidence="4" type="primary">LOC118432230</name>
</gene>
<dbReference type="Proteomes" id="UP000001554">
    <property type="component" value="Chromosome 15"/>
</dbReference>
<dbReference type="Pfam" id="PF12796">
    <property type="entry name" value="Ank_2"/>
    <property type="match status" value="1"/>
</dbReference>
<sequence length="410" mass="44731">MSLNTALSAGRYRHFRYLLGTGADVNSRGPDGTTPLMQCCHLPNEHVAYRAACCLLRRGADVGMKDRAGRNALLHACVTGRRSHVELFLQPVWLDYDLNDTDKAGNTALHYAVAFGNPDIVQLVVTVQKKYNLRLHVRNNSGLTPYCLAIKKGLKECADIISPVLQGCSPNQESLGRISSLESVRRPCRVQSAREGKDQDFELLQGKDVVFMNSSSTLWDMRKTTETSLSSKSSSRQISTGKKTRNVAPVRTGAGKKDSEMTSADRVRQLLLIQALDQLPTFRKAAVPPPDRDVWNRPLVTPRNDNVPSKEQGILKVASLLASRASAPSRAESEPNLLKSWKRSAFVSRRRTVSNSNNTSLSPQPGTQRSGSDSPASGAARGRRLARDVLLSASNVNEKVAVSSTAPTAS</sequence>
<dbReference type="PANTHER" id="PTHR24184:SF11">
    <property type="entry name" value="ANKYRIN REPEAT AND SOCS BOX CONTAINING 3"/>
    <property type="match status" value="1"/>
</dbReference>
<keyword evidence="1" id="KW-0040">ANK repeat</keyword>
<dbReference type="SMART" id="SM00248">
    <property type="entry name" value="ANK"/>
    <property type="match status" value="4"/>
</dbReference>
<feature type="compositionally biased region" description="Polar residues" evidence="2">
    <location>
        <begin position="353"/>
        <end position="368"/>
    </location>
</feature>
<feature type="region of interest" description="Disordered" evidence="2">
    <location>
        <begin position="289"/>
        <end position="311"/>
    </location>
</feature>
<dbReference type="AlphaFoldDB" id="A0A9J7MEY2"/>
<dbReference type="RefSeq" id="XP_035699653.1">
    <property type="nucleotide sequence ID" value="XM_035843760.1"/>
</dbReference>
<keyword evidence="3" id="KW-1185">Reference proteome</keyword>
<feature type="repeat" description="ANK" evidence="1">
    <location>
        <begin position="104"/>
        <end position="136"/>
    </location>
</feature>
<organism evidence="3 4">
    <name type="scientific">Branchiostoma floridae</name>
    <name type="common">Florida lancelet</name>
    <name type="synonym">Amphioxus</name>
    <dbReference type="NCBI Taxonomy" id="7739"/>
    <lineage>
        <taxon>Eukaryota</taxon>
        <taxon>Metazoa</taxon>
        <taxon>Chordata</taxon>
        <taxon>Cephalochordata</taxon>
        <taxon>Leptocardii</taxon>
        <taxon>Amphioxiformes</taxon>
        <taxon>Branchiostomatidae</taxon>
        <taxon>Branchiostoma</taxon>
    </lineage>
</organism>
<feature type="compositionally biased region" description="Low complexity" evidence="2">
    <location>
        <begin position="226"/>
        <end position="240"/>
    </location>
</feature>